<dbReference type="EMBL" id="BMMV01000006">
    <property type="protein sequence ID" value="GGJ90499.1"/>
    <property type="molecule type" value="Genomic_DNA"/>
</dbReference>
<reference evidence="3" key="1">
    <citation type="journal article" date="2019" name="Int. J. Syst. Evol. Microbiol.">
        <title>The Global Catalogue of Microorganisms (GCM) 10K type strain sequencing project: providing services to taxonomists for standard genome sequencing and annotation.</title>
        <authorList>
            <consortium name="The Broad Institute Genomics Platform"/>
            <consortium name="The Broad Institute Genome Sequencing Center for Infectious Disease"/>
            <person name="Wu L."/>
            <person name="Ma J."/>
        </authorList>
    </citation>
    <scope>NUCLEOTIDE SEQUENCE [LARGE SCALE GENOMIC DNA]</scope>
    <source>
        <strain evidence="3">CGMCC 4.7275</strain>
    </source>
</reference>
<feature type="region of interest" description="Disordered" evidence="1">
    <location>
        <begin position="214"/>
        <end position="237"/>
    </location>
</feature>
<dbReference type="SMART" id="SM00028">
    <property type="entry name" value="TPR"/>
    <property type="match status" value="4"/>
</dbReference>
<organism evidence="2 3">
    <name type="scientific">Streptomyces camponoticapitis</name>
    <dbReference type="NCBI Taxonomy" id="1616125"/>
    <lineage>
        <taxon>Bacteria</taxon>
        <taxon>Bacillati</taxon>
        <taxon>Actinomycetota</taxon>
        <taxon>Actinomycetes</taxon>
        <taxon>Kitasatosporales</taxon>
        <taxon>Streptomycetaceae</taxon>
        <taxon>Streptomyces</taxon>
    </lineage>
</organism>
<dbReference type="Gene3D" id="1.25.40.10">
    <property type="entry name" value="Tetratricopeptide repeat domain"/>
    <property type="match status" value="3"/>
</dbReference>
<name>A0ABQ2E689_9ACTN</name>
<dbReference type="InterPro" id="IPR019734">
    <property type="entry name" value="TPR_rpt"/>
</dbReference>
<sequence length="997" mass="107378">MSGPAPNGPDPGPLARQVVRAEGGFAYGAIGADIHVFGDGRPVYVLRNWQGAPVSDPEWLRELPSRMLSARHEVVPFTGREHDLGELRGWRDAPRRLSARWLHGPGGQGKSRLAARLAAESAAAGWLVVTAVHGPGTVLPPPGSQDLRAGDTAGVLLIVDYADHWPLPDLAWLLSNALLHHDALPARVLLLARDITMWPAVRATLADVQAATSRQTLEPLAGEGEGEGEGEPGRDDRTGMFRAARDAFAARYGLAAPDTVGPPVPLAGPEFGLTLTVHMAALAAVDAHRAGRHPPGDAAGLTTYLLDREQRHWARLSDTPGRRTPPAVMNRAVFAAALTGAVERPTGTMAVNSLGLPLPAETVLADHAVCYPPAEPSEPGDFSDPEGPADLTRGTVLEPLTPDRLAEDFVALTLPGHLADYPAYDWAPTALNALLPHTDRVSPPPWLPRALTVLASGAARWPHLATLHLYPLLREAPWLAVAAGGAALGTVVSLDDIDIGLLERINAHIPRRDDADLDPAAAVLAVRLAEHSLAMTDDPAEQAVIHLNLGWSLGGAGRYDESLAAQERAVALYRGLARTEPAVHEADLARALNNYAGSLRRERRYDEAVRAMESAVELRRRRLRPGHGSDIADLALSLSNYSNNLGRVGRWLEALTADAEALELYAGLAAARPGEYGHGLAITLLNFGSTLGSALRLDAALAATRRAVDVLRSLARSEPAAHEGGLAQALSNQAQMLVTIGKPQEDLVRDHRLPPSEDLFRMSGWRGEALEAAAEAVEILRRRARANPAALDADLAAGLQALSTVQRAIGMPEEARTTAREAGVFEERSEPRRRVHRAPEDMEYGRGTHDVADDAVIVLYRHLCVTELTVHGPELALLLRSRARLGPAPDLDTLAEALEIHLRLADADPVAHEPAYLVELKQFGWELWWAGRRSEAVETMEQALDLVRALATENREEYGEQLLWAADALATMLKGVGRRRDAREVRRAARRHLATLT</sequence>
<proteinExistence type="predicted"/>
<dbReference type="Proteomes" id="UP000660265">
    <property type="component" value="Unassembled WGS sequence"/>
</dbReference>
<evidence type="ECO:0008006" key="4">
    <source>
        <dbReference type="Google" id="ProtNLM"/>
    </source>
</evidence>
<dbReference type="InterPro" id="IPR011990">
    <property type="entry name" value="TPR-like_helical_dom_sf"/>
</dbReference>
<accession>A0ABQ2E689</accession>
<keyword evidence="3" id="KW-1185">Reference proteome</keyword>
<dbReference type="SUPFAM" id="SSF48452">
    <property type="entry name" value="TPR-like"/>
    <property type="match status" value="2"/>
</dbReference>
<protein>
    <recommendedName>
        <fullName evidence="4">Tetratricopeptide repeat protein</fullName>
    </recommendedName>
</protein>
<gene>
    <name evidence="2" type="ORF">GCM10011583_22390</name>
</gene>
<evidence type="ECO:0000313" key="2">
    <source>
        <dbReference type="EMBL" id="GGJ90499.1"/>
    </source>
</evidence>
<evidence type="ECO:0000256" key="1">
    <source>
        <dbReference type="SAM" id="MobiDB-lite"/>
    </source>
</evidence>
<comment type="caution">
    <text evidence="2">The sequence shown here is derived from an EMBL/GenBank/DDBJ whole genome shotgun (WGS) entry which is preliminary data.</text>
</comment>
<evidence type="ECO:0000313" key="3">
    <source>
        <dbReference type="Proteomes" id="UP000660265"/>
    </source>
</evidence>